<feature type="signal peptide" evidence="1">
    <location>
        <begin position="1"/>
        <end position="28"/>
    </location>
</feature>
<feature type="domain" description="EF-hand" evidence="2">
    <location>
        <begin position="31"/>
        <end position="66"/>
    </location>
</feature>
<accession>A0A494XBQ1</accession>
<protein>
    <submittedName>
        <fullName evidence="3">EF-hand domain-containing protein</fullName>
    </submittedName>
</protein>
<dbReference type="AlphaFoldDB" id="A0A494XBQ1"/>
<evidence type="ECO:0000259" key="2">
    <source>
        <dbReference type="PROSITE" id="PS50222"/>
    </source>
</evidence>
<evidence type="ECO:0000313" key="3">
    <source>
        <dbReference type="EMBL" id="RKP45564.1"/>
    </source>
</evidence>
<organism evidence="3 4">
    <name type="scientific">Trinickia fusca</name>
    <dbReference type="NCBI Taxonomy" id="2419777"/>
    <lineage>
        <taxon>Bacteria</taxon>
        <taxon>Pseudomonadati</taxon>
        <taxon>Pseudomonadota</taxon>
        <taxon>Betaproteobacteria</taxon>
        <taxon>Burkholderiales</taxon>
        <taxon>Burkholderiaceae</taxon>
        <taxon>Trinickia</taxon>
    </lineage>
</organism>
<dbReference type="OrthoDB" id="5461251at2"/>
<dbReference type="SUPFAM" id="SSF47473">
    <property type="entry name" value="EF-hand"/>
    <property type="match status" value="1"/>
</dbReference>
<dbReference type="Proteomes" id="UP000280434">
    <property type="component" value="Unassembled WGS sequence"/>
</dbReference>
<keyword evidence="1" id="KW-0732">Signal</keyword>
<dbReference type="InterPro" id="IPR002048">
    <property type="entry name" value="EF_hand_dom"/>
</dbReference>
<reference evidence="3 4" key="1">
    <citation type="submission" date="2018-10" db="EMBL/GenBank/DDBJ databases">
        <title>Paraburkholderia sp. 7MK8-2, isolated from soil.</title>
        <authorList>
            <person name="Gao Z.-H."/>
            <person name="Qiu L.-H."/>
        </authorList>
    </citation>
    <scope>NUCLEOTIDE SEQUENCE [LARGE SCALE GENOMIC DNA]</scope>
    <source>
        <strain evidence="3 4">7MK8-2</strain>
    </source>
</reference>
<dbReference type="GO" id="GO:0005509">
    <property type="term" value="F:calcium ion binding"/>
    <property type="evidence" value="ECO:0007669"/>
    <property type="project" value="InterPro"/>
</dbReference>
<evidence type="ECO:0000256" key="1">
    <source>
        <dbReference type="SAM" id="SignalP"/>
    </source>
</evidence>
<dbReference type="Pfam" id="PF13202">
    <property type="entry name" value="EF-hand_5"/>
    <property type="match status" value="1"/>
</dbReference>
<comment type="caution">
    <text evidence="3">The sequence shown here is derived from an EMBL/GenBank/DDBJ whole genome shotgun (WGS) entry which is preliminary data.</text>
</comment>
<feature type="chain" id="PRO_5019757161" evidence="1">
    <location>
        <begin position="29"/>
        <end position="92"/>
    </location>
</feature>
<name>A0A494XBQ1_9BURK</name>
<dbReference type="PROSITE" id="PS50222">
    <property type="entry name" value="EF_HAND_2"/>
    <property type="match status" value="1"/>
</dbReference>
<gene>
    <name evidence="3" type="ORF">D7S89_19680</name>
</gene>
<dbReference type="EMBL" id="RBZV01000009">
    <property type="protein sequence ID" value="RKP45564.1"/>
    <property type="molecule type" value="Genomic_DNA"/>
</dbReference>
<sequence>MKLKHVCLTLAATLVVPFVFVASAVAQGQRPLQQELENRFAAADTNHDGKLTLAEAQAGMPHVAKYFDQIDATHKGYVTVADIEQFFAQHRQ</sequence>
<dbReference type="Gene3D" id="1.10.238.10">
    <property type="entry name" value="EF-hand"/>
    <property type="match status" value="1"/>
</dbReference>
<proteinExistence type="predicted"/>
<evidence type="ECO:0000313" key="4">
    <source>
        <dbReference type="Proteomes" id="UP000280434"/>
    </source>
</evidence>
<dbReference type="InterPro" id="IPR011992">
    <property type="entry name" value="EF-hand-dom_pair"/>
</dbReference>
<keyword evidence="4" id="KW-1185">Reference proteome</keyword>